<dbReference type="CDD" id="cd06661">
    <property type="entry name" value="GGCT_like"/>
    <property type="match status" value="1"/>
</dbReference>
<dbReference type="PANTHER" id="PTHR12935:SF0">
    <property type="entry name" value="GAMMA-GLUTAMYLCYCLOTRANSFERASE"/>
    <property type="match status" value="1"/>
</dbReference>
<sequence>MHYFAYGSNMSLARLRERVPSAERMGTYWLEGHDLRFHKCGKDGSGKCDAYFTGDPAHRVIGALFLIDPIDKPTLDRAEGLGIGYGQKTVIVKGPQDSEVEALTYWAMLTDPHLKPFSWYLHHVLIGACESALPHSYIEQIRKVEAIHDRNRERDLAERAVHDPTLIIG</sequence>
<feature type="binding site" evidence="3">
    <location>
        <position position="120"/>
    </location>
    <ligand>
        <name>substrate</name>
    </ligand>
</feature>
<dbReference type="InterPro" id="IPR017939">
    <property type="entry name" value="G-Glutamylcylcotransferase"/>
</dbReference>
<evidence type="ECO:0008006" key="6">
    <source>
        <dbReference type="Google" id="ProtNLM"/>
    </source>
</evidence>
<feature type="binding site" evidence="3">
    <location>
        <begin position="3"/>
        <end position="8"/>
    </location>
    <ligand>
        <name>substrate</name>
    </ligand>
</feature>
<keyword evidence="5" id="KW-1185">Reference proteome</keyword>
<feature type="active site" description="Proton acceptor" evidence="2">
    <location>
        <position position="79"/>
    </location>
</feature>
<dbReference type="SUPFAM" id="SSF110857">
    <property type="entry name" value="Gamma-glutamyl cyclotransferase-like"/>
    <property type="match status" value="1"/>
</dbReference>
<dbReference type="GO" id="GO:0003839">
    <property type="term" value="F:gamma-glutamylcyclotransferase activity"/>
    <property type="evidence" value="ECO:0007669"/>
    <property type="project" value="InterPro"/>
</dbReference>
<dbReference type="PATRIC" id="fig|1232683.4.peg.3758"/>
<keyword evidence="1" id="KW-0456">Lyase</keyword>
<comment type="caution">
    <text evidence="4">The sequence shown here is derived from an EMBL/GenBank/DDBJ whole genome shotgun (WGS) entry which is preliminary data.</text>
</comment>
<dbReference type="EMBL" id="JMQN01000057">
    <property type="protein sequence ID" value="KEA62156.1"/>
    <property type="molecule type" value="Genomic_DNA"/>
</dbReference>
<dbReference type="STRING" id="1232683.ADIMK_3817"/>
<dbReference type="InterPro" id="IPR013024">
    <property type="entry name" value="GGCT-like"/>
</dbReference>
<dbReference type="RefSeq" id="WP_036191410.1">
    <property type="nucleotide sequence ID" value="NZ_JMQN01000057.1"/>
</dbReference>
<organism evidence="4 5">
    <name type="scientific">Marinobacterium lacunae</name>
    <dbReference type="NCBI Taxonomy" id="1232683"/>
    <lineage>
        <taxon>Bacteria</taxon>
        <taxon>Pseudomonadati</taxon>
        <taxon>Pseudomonadota</taxon>
        <taxon>Gammaproteobacteria</taxon>
        <taxon>Oceanospirillales</taxon>
        <taxon>Oceanospirillaceae</taxon>
        <taxon>Marinobacterium</taxon>
    </lineage>
</organism>
<dbReference type="AlphaFoldDB" id="A0A081FUF1"/>
<dbReference type="eggNOG" id="COG2105">
    <property type="taxonomic scope" value="Bacteria"/>
</dbReference>
<evidence type="ECO:0000256" key="2">
    <source>
        <dbReference type="PIRSR" id="PIRSR617939-1"/>
    </source>
</evidence>
<evidence type="ECO:0000313" key="4">
    <source>
        <dbReference type="EMBL" id="KEA62156.1"/>
    </source>
</evidence>
<gene>
    <name evidence="4" type="ORF">ADIMK_3817</name>
</gene>
<reference evidence="4 5" key="1">
    <citation type="submission" date="2014-04" db="EMBL/GenBank/DDBJ databases">
        <title>Marinobacterium kochiensis sp. nov., isolated from sediment sample collected from Kochi backwaters in Kerala, India.</title>
        <authorList>
            <person name="Singh A."/>
            <person name="Pinnaka A.K."/>
        </authorList>
    </citation>
    <scope>NUCLEOTIDE SEQUENCE [LARGE SCALE GENOMIC DNA]</scope>
    <source>
        <strain evidence="4 5">AK27</strain>
    </source>
</reference>
<dbReference type="Proteomes" id="UP000028252">
    <property type="component" value="Unassembled WGS sequence"/>
</dbReference>
<dbReference type="PANTHER" id="PTHR12935">
    <property type="entry name" value="GAMMA-GLUTAMYLCYCLOTRANSFERASE"/>
    <property type="match status" value="1"/>
</dbReference>
<dbReference type="Pfam" id="PF13772">
    <property type="entry name" value="AIG2_2"/>
    <property type="match status" value="1"/>
</dbReference>
<dbReference type="InterPro" id="IPR036568">
    <property type="entry name" value="GGCT-like_sf"/>
</dbReference>
<evidence type="ECO:0000313" key="5">
    <source>
        <dbReference type="Proteomes" id="UP000028252"/>
    </source>
</evidence>
<protein>
    <recommendedName>
        <fullName evidence="6">Gamma-glutamylcyclotransferase AIG2-like domain-containing protein</fullName>
    </recommendedName>
</protein>
<accession>A0A081FUF1</accession>
<proteinExistence type="predicted"/>
<dbReference type="OrthoDB" id="5401862at2"/>
<name>A0A081FUF1_9GAMM</name>
<evidence type="ECO:0000256" key="1">
    <source>
        <dbReference type="ARBA" id="ARBA00023239"/>
    </source>
</evidence>
<dbReference type="Gene3D" id="3.10.490.10">
    <property type="entry name" value="Gamma-glutamyl cyclotransferase-like"/>
    <property type="match status" value="1"/>
</dbReference>
<evidence type="ECO:0000256" key="3">
    <source>
        <dbReference type="PIRSR" id="PIRSR617939-2"/>
    </source>
</evidence>